<dbReference type="InParanoid" id="A0A0C3N338"/>
<dbReference type="OrthoDB" id="2430314at2759"/>
<name>A0A0C3N338_PISTI</name>
<feature type="non-terminal residue" evidence="2">
    <location>
        <position position="54"/>
    </location>
</feature>
<dbReference type="AlphaFoldDB" id="A0A0C3N338"/>
<sequence>WVYELLDGHPQCIKNNLSVQKEQFEALVYILCDCGFSRSCHGISVEEQLAIFLY</sequence>
<feature type="domain" description="DUF8040" evidence="1">
    <location>
        <begin position="1"/>
        <end position="54"/>
    </location>
</feature>
<evidence type="ECO:0000313" key="2">
    <source>
        <dbReference type="EMBL" id="KIN95459.1"/>
    </source>
</evidence>
<protein>
    <recommendedName>
        <fullName evidence="1">DUF8040 domain-containing protein</fullName>
    </recommendedName>
</protein>
<organism evidence="2 3">
    <name type="scientific">Pisolithus tinctorius Marx 270</name>
    <dbReference type="NCBI Taxonomy" id="870435"/>
    <lineage>
        <taxon>Eukaryota</taxon>
        <taxon>Fungi</taxon>
        <taxon>Dikarya</taxon>
        <taxon>Basidiomycota</taxon>
        <taxon>Agaricomycotina</taxon>
        <taxon>Agaricomycetes</taxon>
        <taxon>Agaricomycetidae</taxon>
        <taxon>Boletales</taxon>
        <taxon>Sclerodermatineae</taxon>
        <taxon>Pisolithaceae</taxon>
        <taxon>Pisolithus</taxon>
    </lineage>
</organism>
<evidence type="ECO:0000313" key="3">
    <source>
        <dbReference type="Proteomes" id="UP000054217"/>
    </source>
</evidence>
<dbReference type="Pfam" id="PF26138">
    <property type="entry name" value="DUF8040"/>
    <property type="match status" value="1"/>
</dbReference>
<gene>
    <name evidence="2" type="ORF">M404DRAFT_53319</name>
</gene>
<dbReference type="Proteomes" id="UP000054217">
    <property type="component" value="Unassembled WGS sequence"/>
</dbReference>
<reference evidence="3" key="2">
    <citation type="submission" date="2015-01" db="EMBL/GenBank/DDBJ databases">
        <title>Evolutionary Origins and Diversification of the Mycorrhizal Mutualists.</title>
        <authorList>
            <consortium name="DOE Joint Genome Institute"/>
            <consortium name="Mycorrhizal Genomics Consortium"/>
            <person name="Kohler A."/>
            <person name="Kuo A."/>
            <person name="Nagy L.G."/>
            <person name="Floudas D."/>
            <person name="Copeland A."/>
            <person name="Barry K.W."/>
            <person name="Cichocki N."/>
            <person name="Veneault-Fourrey C."/>
            <person name="LaButti K."/>
            <person name="Lindquist E.A."/>
            <person name="Lipzen A."/>
            <person name="Lundell T."/>
            <person name="Morin E."/>
            <person name="Murat C."/>
            <person name="Riley R."/>
            <person name="Ohm R."/>
            <person name="Sun H."/>
            <person name="Tunlid A."/>
            <person name="Henrissat B."/>
            <person name="Grigoriev I.V."/>
            <person name="Hibbett D.S."/>
            <person name="Martin F."/>
        </authorList>
    </citation>
    <scope>NUCLEOTIDE SEQUENCE [LARGE SCALE GENOMIC DNA]</scope>
    <source>
        <strain evidence="3">Marx 270</strain>
    </source>
</reference>
<dbReference type="EMBL" id="KN832067">
    <property type="protein sequence ID" value="KIN95459.1"/>
    <property type="molecule type" value="Genomic_DNA"/>
</dbReference>
<accession>A0A0C3N338</accession>
<keyword evidence="3" id="KW-1185">Reference proteome</keyword>
<feature type="non-terminal residue" evidence="2">
    <location>
        <position position="1"/>
    </location>
</feature>
<dbReference type="InterPro" id="IPR058353">
    <property type="entry name" value="DUF8040"/>
</dbReference>
<evidence type="ECO:0000259" key="1">
    <source>
        <dbReference type="Pfam" id="PF26138"/>
    </source>
</evidence>
<reference evidence="2 3" key="1">
    <citation type="submission" date="2014-04" db="EMBL/GenBank/DDBJ databases">
        <authorList>
            <consortium name="DOE Joint Genome Institute"/>
            <person name="Kuo A."/>
            <person name="Kohler A."/>
            <person name="Costa M.D."/>
            <person name="Nagy L.G."/>
            <person name="Floudas D."/>
            <person name="Copeland A."/>
            <person name="Barry K.W."/>
            <person name="Cichocki N."/>
            <person name="Veneault-Fourrey C."/>
            <person name="LaButti K."/>
            <person name="Lindquist E.A."/>
            <person name="Lipzen A."/>
            <person name="Lundell T."/>
            <person name="Morin E."/>
            <person name="Murat C."/>
            <person name="Sun H."/>
            <person name="Tunlid A."/>
            <person name="Henrissat B."/>
            <person name="Grigoriev I.V."/>
            <person name="Hibbett D.S."/>
            <person name="Martin F."/>
            <person name="Nordberg H.P."/>
            <person name="Cantor M.N."/>
            <person name="Hua S.X."/>
        </authorList>
    </citation>
    <scope>NUCLEOTIDE SEQUENCE [LARGE SCALE GENOMIC DNA]</scope>
    <source>
        <strain evidence="2 3">Marx 270</strain>
    </source>
</reference>
<proteinExistence type="predicted"/>
<dbReference type="HOGENOM" id="CLU_171507_1_1_1"/>